<dbReference type="PIRSF" id="PIRSF006078">
    <property type="entry name" value="GlxK"/>
    <property type="match status" value="1"/>
</dbReference>
<dbReference type="PANTHER" id="PTHR21599">
    <property type="entry name" value="GLYCERATE KINASE"/>
    <property type="match status" value="1"/>
</dbReference>
<gene>
    <name evidence="5" type="ORF">B9L19_00330</name>
</gene>
<dbReference type="InterPro" id="IPR018193">
    <property type="entry name" value="Glyc_kinase_flavodox-like_fold"/>
</dbReference>
<sequence length="384" mass="39315">MKVVIAPDSFKESLSALEVAEAVERGFRTVFPEAEYVKVPMADGGEGTVRSLVDATGGRIVETEVTGPLGEPVRAFFGLLGDGKTAVIEMAAASGLHLVPREQRNPLVTTTRGTGELILAALDAGATHLIIGIGGSATNDGGAGMVQALGGRLLDEDGCDIGPGGGALADLHAIDLSGLDPRLGGVRIDVACDVDNPLTGPNGASAIFGPQKGATPDMVAVLDRNLAHYADVIRRDLGKQVGDIPGAGAAGGLGAGLLAFLPAELKRGVDIVIETVQLAERVKGADLVITGEGRIDGQTVFGKTPIGVAKTAKRFGVPVIGIAGSLGDDSAAVLDHGIDALFTIVPGVIPLEKAFEQAEQYVTQTARHIASVYRLGQIGKQSFR</sequence>
<dbReference type="InterPro" id="IPR036129">
    <property type="entry name" value="Glycerate_kinase_sf"/>
</dbReference>
<proteinExistence type="inferred from homology"/>
<dbReference type="Gene3D" id="3.40.50.10350">
    <property type="entry name" value="Glycerate kinase, domain 1"/>
    <property type="match status" value="1"/>
</dbReference>
<dbReference type="Gene3D" id="3.90.1510.10">
    <property type="entry name" value="Glycerate kinase, domain 2"/>
    <property type="match status" value="1"/>
</dbReference>
<evidence type="ECO:0000313" key="6">
    <source>
        <dbReference type="Proteomes" id="UP000198378"/>
    </source>
</evidence>
<dbReference type="RefSeq" id="WP_047752460.1">
    <property type="nucleotide sequence ID" value="NZ_CP018058.1"/>
</dbReference>
<keyword evidence="6" id="KW-1185">Reference proteome</keyword>
<accession>A0A226QB12</accession>
<evidence type="ECO:0000256" key="4">
    <source>
        <dbReference type="PIRNR" id="PIRNR006078"/>
    </source>
</evidence>
<dbReference type="EMBL" id="NEWK01000001">
    <property type="protein sequence ID" value="OXB88612.1"/>
    <property type="molecule type" value="Genomic_DNA"/>
</dbReference>
<keyword evidence="3 4" id="KW-0418">Kinase</keyword>
<evidence type="ECO:0000256" key="1">
    <source>
        <dbReference type="ARBA" id="ARBA00006284"/>
    </source>
</evidence>
<comment type="caution">
    <text evidence="5">The sequence shown here is derived from an EMBL/GenBank/DDBJ whole genome shotgun (WGS) entry which is preliminary data.</text>
</comment>
<evidence type="ECO:0000256" key="2">
    <source>
        <dbReference type="ARBA" id="ARBA00022679"/>
    </source>
</evidence>
<dbReference type="GO" id="GO:0031388">
    <property type="term" value="P:organic acid phosphorylation"/>
    <property type="evidence" value="ECO:0007669"/>
    <property type="project" value="UniProtKB-UniRule"/>
</dbReference>
<dbReference type="KEGG" id="gtm:GT3921_01640"/>
<dbReference type="GO" id="GO:0008887">
    <property type="term" value="F:glycerate kinase activity"/>
    <property type="evidence" value="ECO:0007669"/>
    <property type="project" value="UniProtKB-UniRule"/>
</dbReference>
<evidence type="ECO:0000313" key="5">
    <source>
        <dbReference type="EMBL" id="OXB88612.1"/>
    </source>
</evidence>
<keyword evidence="2 4" id="KW-0808">Transferase</keyword>
<organism evidence="5 6">
    <name type="scientific">Geobacillus thermocatenulatus</name>
    <dbReference type="NCBI Taxonomy" id="33938"/>
    <lineage>
        <taxon>Bacteria</taxon>
        <taxon>Bacillati</taxon>
        <taxon>Bacillota</taxon>
        <taxon>Bacilli</taxon>
        <taxon>Bacillales</taxon>
        <taxon>Anoxybacillaceae</taxon>
        <taxon>Geobacillus</taxon>
        <taxon>Geobacillus thermoleovorans group</taxon>
    </lineage>
</organism>
<evidence type="ECO:0000256" key="3">
    <source>
        <dbReference type="ARBA" id="ARBA00022777"/>
    </source>
</evidence>
<dbReference type="AlphaFoldDB" id="A0A226QB12"/>
<dbReference type="NCBIfam" id="TIGR00045">
    <property type="entry name" value="glycerate kinase"/>
    <property type="match status" value="1"/>
</dbReference>
<name>A0A226QB12_9BACL</name>
<comment type="similarity">
    <text evidence="1 4">Belongs to the glycerate kinase type-1 family.</text>
</comment>
<reference evidence="5 6" key="1">
    <citation type="submission" date="2017-05" db="EMBL/GenBank/DDBJ databases">
        <title>The genome sequence of Geobacillus thermocatenulatus DSM 730.</title>
        <authorList>
            <person name="Ramaloko W.T."/>
            <person name="Koen N."/>
            <person name="Polliack S."/>
            <person name="Aliyu H."/>
            <person name="Lebre P."/>
            <person name="Mohr T."/>
            <person name="Oswald F."/>
            <person name="Zwick M."/>
            <person name="Neumann A."/>
            <person name="Syldatk C."/>
            <person name="Cowan D."/>
            <person name="De Maayer P."/>
        </authorList>
    </citation>
    <scope>NUCLEOTIDE SEQUENCE [LARGE SCALE GENOMIC DNA]</scope>
    <source>
        <strain evidence="5 6">BGSC 93A1</strain>
    </source>
</reference>
<dbReference type="InterPro" id="IPR004381">
    <property type="entry name" value="Glycerate_kinase"/>
</dbReference>
<dbReference type="Pfam" id="PF02595">
    <property type="entry name" value="Gly_kinase"/>
    <property type="match status" value="1"/>
</dbReference>
<dbReference type="SUPFAM" id="SSF110738">
    <property type="entry name" value="Glycerate kinase I"/>
    <property type="match status" value="1"/>
</dbReference>
<protein>
    <submittedName>
        <fullName evidence="5">Glycerate kinase</fullName>
    </submittedName>
</protein>
<dbReference type="PANTHER" id="PTHR21599:SF0">
    <property type="entry name" value="GLYCERATE KINASE"/>
    <property type="match status" value="1"/>
</dbReference>
<dbReference type="InterPro" id="IPR018197">
    <property type="entry name" value="Glycerate_kinase_RE-like"/>
</dbReference>
<dbReference type="Proteomes" id="UP000198378">
    <property type="component" value="Unassembled WGS sequence"/>
</dbReference>